<dbReference type="AlphaFoldDB" id="A0A3S8RQ15"/>
<gene>
    <name evidence="2" type="ORF">EIM92_00755</name>
</gene>
<name>A0A3S8RQ15_9BACL</name>
<dbReference type="PANTHER" id="PTHR41307:SF1">
    <property type="entry name" value="MEMBRANE PROTEIN"/>
    <property type="match status" value="1"/>
</dbReference>
<reference evidence="2 3" key="1">
    <citation type="submission" date="2018-11" db="EMBL/GenBank/DDBJ databases">
        <title>Genome sequencing of Paenibacillus lentus DSM25539(T).</title>
        <authorList>
            <person name="Kook J.-K."/>
            <person name="Park S.-N."/>
            <person name="Lim Y.K."/>
        </authorList>
    </citation>
    <scope>NUCLEOTIDE SEQUENCE [LARGE SCALE GENOMIC DNA]</scope>
    <source>
        <strain evidence="2 3">DSM 25539</strain>
    </source>
</reference>
<accession>A0A3S8RQ15</accession>
<feature type="transmembrane region" description="Helical" evidence="1">
    <location>
        <begin position="166"/>
        <end position="190"/>
    </location>
</feature>
<keyword evidence="3" id="KW-1185">Reference proteome</keyword>
<dbReference type="PANTHER" id="PTHR41307">
    <property type="entry name" value="MEMBRANE PROTEIN-RELATED"/>
    <property type="match status" value="1"/>
</dbReference>
<keyword evidence="1" id="KW-1133">Transmembrane helix</keyword>
<dbReference type="KEGG" id="plen:EIM92_00755"/>
<dbReference type="Gene3D" id="1.10.1900.10">
    <property type="entry name" value="c-terminal domain of poly(a) binding protein"/>
    <property type="match status" value="1"/>
</dbReference>
<dbReference type="OrthoDB" id="1655249at2"/>
<dbReference type="EMBL" id="CP034248">
    <property type="protein sequence ID" value="AZK44903.1"/>
    <property type="molecule type" value="Genomic_DNA"/>
</dbReference>
<evidence type="ECO:0000313" key="2">
    <source>
        <dbReference type="EMBL" id="AZK44903.1"/>
    </source>
</evidence>
<dbReference type="SUPFAM" id="SSF158560">
    <property type="entry name" value="BH3980-like"/>
    <property type="match status" value="1"/>
</dbReference>
<feature type="transmembrane region" description="Helical" evidence="1">
    <location>
        <begin position="133"/>
        <end position="154"/>
    </location>
</feature>
<proteinExistence type="predicted"/>
<evidence type="ECO:0000313" key="3">
    <source>
        <dbReference type="Proteomes" id="UP000273145"/>
    </source>
</evidence>
<keyword evidence="1" id="KW-0472">Membrane</keyword>
<evidence type="ECO:0000256" key="1">
    <source>
        <dbReference type="SAM" id="Phobius"/>
    </source>
</evidence>
<feature type="transmembrane region" description="Helical" evidence="1">
    <location>
        <begin position="96"/>
        <end position="121"/>
    </location>
</feature>
<feature type="transmembrane region" description="Helical" evidence="1">
    <location>
        <begin position="202"/>
        <end position="219"/>
    </location>
</feature>
<protein>
    <submittedName>
        <fullName evidence="2">DUF1129 family protein</fullName>
    </submittedName>
</protein>
<dbReference type="InterPro" id="IPR009214">
    <property type="entry name" value="DUF1129"/>
</dbReference>
<dbReference type="Pfam" id="PF06570">
    <property type="entry name" value="DUF1129"/>
    <property type="match status" value="1"/>
</dbReference>
<dbReference type="Proteomes" id="UP000273145">
    <property type="component" value="Chromosome"/>
</dbReference>
<organism evidence="2 3">
    <name type="scientific">Paenibacillus lentus</name>
    <dbReference type="NCBI Taxonomy" id="1338368"/>
    <lineage>
        <taxon>Bacteria</taxon>
        <taxon>Bacillati</taxon>
        <taxon>Bacillota</taxon>
        <taxon>Bacilli</taxon>
        <taxon>Bacillales</taxon>
        <taxon>Paenibacillaceae</taxon>
        <taxon>Paenibacillus</taxon>
    </lineage>
</organism>
<sequence length="223" mass="25541">MGMKMKEFIEETNQLRAQMNPENEEYFGNLAIYLRSSRIAQNKAEELLLETAQHLLEAQRDGKTAREVFGENPEQYFQELIEHLPKQSLGEKISNYAMIPWIALTWMFAVQALFGFISILFGAKSGMFNRISLFTVLMLIFASIAVIELVLRFLKRESVKKEGKGYAFNLKIIAVYSAYMLAVILSAVFLHDKLPAFEVTPWVSLLLFAVGLAGQKFIFMRNH</sequence>
<keyword evidence="1" id="KW-0812">Transmembrane</keyword>